<keyword evidence="1" id="KW-0732">Signal</keyword>
<gene>
    <name evidence="3" type="ORF">QFW80_03115</name>
</gene>
<keyword evidence="4" id="KW-1185">Reference proteome</keyword>
<reference evidence="3 4" key="1">
    <citation type="submission" date="2023-04" db="EMBL/GenBank/DDBJ databases">
        <title>Luteimonas sp. M1R5S18.</title>
        <authorList>
            <person name="Sun J.-Q."/>
        </authorList>
    </citation>
    <scope>NUCLEOTIDE SEQUENCE [LARGE SCALE GENOMIC DNA]</scope>
    <source>
        <strain evidence="3 4">M1R5S18</strain>
    </source>
</reference>
<feature type="chain" id="PRO_5045328963" evidence="1">
    <location>
        <begin position="22"/>
        <end position="281"/>
    </location>
</feature>
<evidence type="ECO:0000313" key="3">
    <source>
        <dbReference type="EMBL" id="MDH5829508.1"/>
    </source>
</evidence>
<feature type="domain" description="DUF3298" evidence="2">
    <location>
        <begin position="171"/>
        <end position="258"/>
    </location>
</feature>
<organism evidence="3 4">
    <name type="scientific">Luteimonas rhizosphaericola</name>
    <dbReference type="NCBI Taxonomy" id="3042024"/>
    <lineage>
        <taxon>Bacteria</taxon>
        <taxon>Pseudomonadati</taxon>
        <taxon>Pseudomonadota</taxon>
        <taxon>Gammaproteobacteria</taxon>
        <taxon>Lysobacterales</taxon>
        <taxon>Lysobacteraceae</taxon>
        <taxon>Luteimonas</taxon>
    </lineage>
</organism>
<dbReference type="InterPro" id="IPR021729">
    <property type="entry name" value="DUF3298"/>
</dbReference>
<protein>
    <submittedName>
        <fullName evidence="3">DUF3298 domain-containing protein</fullName>
    </submittedName>
</protein>
<dbReference type="Proteomes" id="UP001156831">
    <property type="component" value="Unassembled WGS sequence"/>
</dbReference>
<feature type="signal peptide" evidence="1">
    <location>
        <begin position="1"/>
        <end position="21"/>
    </location>
</feature>
<sequence>MIRLSRPFVLPLLALALVACRDEAPRAPAAATPTPQGEVPLAEPPREPVELADVVETDPRYIVGITYPPEVNRYPGLAAELKAYSDAAREDLMEAVAGLEADATAGTLYDLALEYKVIADTPEIFAVAADGSSFTGGAHGAPLIARFVWLPQQDRLLTADALVRDPEAWRAIARYVREQLHAALSQRVDADDLDPAERERVVRSAGRMIDEGATPEADSFSEFEPVTGTDGRLVALRFVFPPYQVGPYSDGVQTVEVPAAVLLPHVDETYRPLFSEASAPQ</sequence>
<comment type="caution">
    <text evidence="3">The sequence shown here is derived from an EMBL/GenBank/DDBJ whole genome shotgun (WGS) entry which is preliminary data.</text>
</comment>
<dbReference type="PROSITE" id="PS51257">
    <property type="entry name" value="PROKAR_LIPOPROTEIN"/>
    <property type="match status" value="1"/>
</dbReference>
<dbReference type="Gene3D" id="3.90.640.20">
    <property type="entry name" value="Heat-shock cognate protein, ATPase"/>
    <property type="match status" value="1"/>
</dbReference>
<name>A0ABT6JFP7_9GAMM</name>
<dbReference type="Gene3D" id="3.30.565.40">
    <property type="entry name" value="Fervidobacterium nodosum Rt17-B1 like"/>
    <property type="match status" value="1"/>
</dbReference>
<proteinExistence type="predicted"/>
<dbReference type="InterPro" id="IPR037126">
    <property type="entry name" value="PdaC/RsiV-like_sf"/>
</dbReference>
<evidence type="ECO:0000313" key="4">
    <source>
        <dbReference type="Proteomes" id="UP001156831"/>
    </source>
</evidence>
<dbReference type="EMBL" id="JARXRN010000016">
    <property type="protein sequence ID" value="MDH5829508.1"/>
    <property type="molecule type" value="Genomic_DNA"/>
</dbReference>
<evidence type="ECO:0000259" key="2">
    <source>
        <dbReference type="Pfam" id="PF11738"/>
    </source>
</evidence>
<dbReference type="Pfam" id="PF11738">
    <property type="entry name" value="DUF3298"/>
    <property type="match status" value="1"/>
</dbReference>
<dbReference type="RefSeq" id="WP_280599683.1">
    <property type="nucleotide sequence ID" value="NZ_JARXRN010000016.1"/>
</dbReference>
<evidence type="ECO:0000256" key="1">
    <source>
        <dbReference type="SAM" id="SignalP"/>
    </source>
</evidence>
<accession>A0ABT6JFP7</accession>